<dbReference type="InterPro" id="IPR034164">
    <property type="entry name" value="Pepsin-like_dom"/>
</dbReference>
<accession>A0ABQ0LGL6</accession>
<evidence type="ECO:0000256" key="2">
    <source>
        <dbReference type="ARBA" id="ARBA00022750"/>
    </source>
</evidence>
<feature type="signal peptide" evidence="4">
    <location>
        <begin position="1"/>
        <end position="16"/>
    </location>
</feature>
<organism evidence="6 7">
    <name type="scientific">Mycena chlorophos</name>
    <name type="common">Agaric fungus</name>
    <name type="synonym">Agaricus chlorophos</name>
    <dbReference type="NCBI Taxonomy" id="658473"/>
    <lineage>
        <taxon>Eukaryota</taxon>
        <taxon>Fungi</taxon>
        <taxon>Dikarya</taxon>
        <taxon>Basidiomycota</taxon>
        <taxon>Agaricomycotina</taxon>
        <taxon>Agaricomycetes</taxon>
        <taxon>Agaricomycetidae</taxon>
        <taxon>Agaricales</taxon>
        <taxon>Marasmiineae</taxon>
        <taxon>Mycenaceae</taxon>
        <taxon>Mycena</taxon>
    </lineage>
</organism>
<keyword evidence="3" id="KW-0378">Hydrolase</keyword>
<sequence length="458" mass="47511">MFLAAFLLGLPVLAVSSPEPVHVQLSRRAGRWPSSPSEYLAAADFVRSRYGYGRPANATTTKRMKQRRGSAQSLPFVNQAGDSSYFGTVSLGTPPQSFNVILDTGSSDLWVVDSACQDCSRETPIFNTGQSSTFKQAGTQDVSISYGSGEVIGQLGTETVSMGSFSVAQQGFLSGNQVSEGLLSGTVSGIMGLAFGAISSTGAVPFWQTLVSSSQLATPEMSFWLSRFRGTHFSEEEPGGSFILGGTNSSLFQGEIEFLDLESPSGTSTFWLLPVTEVALSNKSISIAKGNLAAIDTGTTLIGGPTADVQAIYAAIPGSTPSPTMQGYFEFPCSSNVQISMSFGGKLWPISAADINLGSGSTSEMCIGGIFDLTLGSDVSGSGTPAWVVGDTFLKNVYSVFRVNPSQIGFAELSAIAGSSGAPQNGVDDNAVNGSGRVAASVSALLVALVPALVAYIL</sequence>
<dbReference type="GO" id="GO:0008233">
    <property type="term" value="F:peptidase activity"/>
    <property type="evidence" value="ECO:0007669"/>
    <property type="project" value="UniProtKB-KW"/>
</dbReference>
<dbReference type="GO" id="GO:0006508">
    <property type="term" value="P:proteolysis"/>
    <property type="evidence" value="ECO:0007669"/>
    <property type="project" value="UniProtKB-KW"/>
</dbReference>
<dbReference type="PANTHER" id="PTHR47966">
    <property type="entry name" value="BETA-SITE APP-CLEAVING ENZYME, ISOFORM A-RELATED"/>
    <property type="match status" value="1"/>
</dbReference>
<feature type="domain" description="Peptidase A1" evidence="5">
    <location>
        <begin position="85"/>
        <end position="411"/>
    </location>
</feature>
<keyword evidence="4" id="KW-0732">Signal</keyword>
<dbReference type="EMBL" id="DF845777">
    <property type="protein sequence ID" value="GAT49689.1"/>
    <property type="molecule type" value="Genomic_DNA"/>
</dbReference>
<protein>
    <submittedName>
        <fullName evidence="6">Acid protease</fullName>
    </submittedName>
</protein>
<dbReference type="PANTHER" id="PTHR47966:SF6">
    <property type="entry name" value="PEPTIDASE A1 DOMAIN-CONTAINING PROTEIN"/>
    <property type="match status" value="1"/>
</dbReference>
<dbReference type="InterPro" id="IPR033121">
    <property type="entry name" value="PEPTIDASE_A1"/>
</dbReference>
<keyword evidence="3 6" id="KW-0645">Protease</keyword>
<dbReference type="InterPro" id="IPR001969">
    <property type="entry name" value="Aspartic_peptidase_AS"/>
</dbReference>
<feature type="chain" id="PRO_5045518875" evidence="4">
    <location>
        <begin position="17"/>
        <end position="458"/>
    </location>
</feature>
<dbReference type="Pfam" id="PF00026">
    <property type="entry name" value="Asp"/>
    <property type="match status" value="1"/>
</dbReference>
<dbReference type="Proteomes" id="UP000815677">
    <property type="component" value="Unassembled WGS sequence"/>
</dbReference>
<comment type="similarity">
    <text evidence="1 3">Belongs to the peptidase A1 family.</text>
</comment>
<dbReference type="InterPro" id="IPR001461">
    <property type="entry name" value="Aspartic_peptidase_A1"/>
</dbReference>
<evidence type="ECO:0000259" key="5">
    <source>
        <dbReference type="PROSITE" id="PS51767"/>
    </source>
</evidence>
<dbReference type="SUPFAM" id="SSF50630">
    <property type="entry name" value="Acid proteases"/>
    <property type="match status" value="1"/>
</dbReference>
<evidence type="ECO:0000256" key="4">
    <source>
        <dbReference type="SAM" id="SignalP"/>
    </source>
</evidence>
<keyword evidence="2 3" id="KW-0064">Aspartyl protease</keyword>
<dbReference type="Gene3D" id="2.40.70.10">
    <property type="entry name" value="Acid Proteases"/>
    <property type="match status" value="2"/>
</dbReference>
<proteinExistence type="inferred from homology"/>
<dbReference type="PROSITE" id="PS51767">
    <property type="entry name" value="PEPTIDASE_A1"/>
    <property type="match status" value="1"/>
</dbReference>
<dbReference type="CDD" id="cd05471">
    <property type="entry name" value="pepsin_like"/>
    <property type="match status" value="1"/>
</dbReference>
<name>A0ABQ0LGL6_MYCCL</name>
<gene>
    <name evidence="6" type="ORF">MCHLO_06983</name>
</gene>
<evidence type="ECO:0000313" key="7">
    <source>
        <dbReference type="Proteomes" id="UP000815677"/>
    </source>
</evidence>
<keyword evidence="7" id="KW-1185">Reference proteome</keyword>
<dbReference type="InterPro" id="IPR021109">
    <property type="entry name" value="Peptidase_aspartic_dom_sf"/>
</dbReference>
<evidence type="ECO:0000313" key="6">
    <source>
        <dbReference type="EMBL" id="GAT49689.1"/>
    </source>
</evidence>
<reference evidence="6" key="1">
    <citation type="submission" date="2014-09" db="EMBL/GenBank/DDBJ databases">
        <title>Genome sequence of the luminous mushroom Mycena chlorophos for searching fungal bioluminescence genes.</title>
        <authorList>
            <person name="Tanaka Y."/>
            <person name="Kasuga D."/>
            <person name="Oba Y."/>
            <person name="Hase S."/>
            <person name="Sato K."/>
            <person name="Oba Y."/>
            <person name="Sakakibara Y."/>
        </authorList>
    </citation>
    <scope>NUCLEOTIDE SEQUENCE</scope>
</reference>
<dbReference type="PROSITE" id="PS00141">
    <property type="entry name" value="ASP_PROTEASE"/>
    <property type="match status" value="1"/>
</dbReference>
<evidence type="ECO:0000256" key="1">
    <source>
        <dbReference type="ARBA" id="ARBA00007447"/>
    </source>
</evidence>
<evidence type="ECO:0000256" key="3">
    <source>
        <dbReference type="RuleBase" id="RU000454"/>
    </source>
</evidence>
<dbReference type="PRINTS" id="PR00792">
    <property type="entry name" value="PEPSIN"/>
</dbReference>